<reference evidence="1 2" key="1">
    <citation type="journal article" date="2020" name="Cell">
        <title>Large-Scale Comparative Analyses of Tick Genomes Elucidate Their Genetic Diversity and Vector Capacities.</title>
        <authorList>
            <consortium name="Tick Genome and Microbiome Consortium (TIGMIC)"/>
            <person name="Jia N."/>
            <person name="Wang J."/>
            <person name="Shi W."/>
            <person name="Du L."/>
            <person name="Sun Y."/>
            <person name="Zhan W."/>
            <person name="Jiang J.F."/>
            <person name="Wang Q."/>
            <person name="Zhang B."/>
            <person name="Ji P."/>
            <person name="Bell-Sakyi L."/>
            <person name="Cui X.M."/>
            <person name="Yuan T.T."/>
            <person name="Jiang B.G."/>
            <person name="Yang W.F."/>
            <person name="Lam T.T."/>
            <person name="Chang Q.C."/>
            <person name="Ding S.J."/>
            <person name="Wang X.J."/>
            <person name="Zhu J.G."/>
            <person name="Ruan X.D."/>
            <person name="Zhao L."/>
            <person name="Wei J.T."/>
            <person name="Ye R.Z."/>
            <person name="Que T.C."/>
            <person name="Du C.H."/>
            <person name="Zhou Y.H."/>
            <person name="Cheng J.X."/>
            <person name="Dai P.F."/>
            <person name="Guo W.B."/>
            <person name="Han X.H."/>
            <person name="Huang E.J."/>
            <person name="Li L.F."/>
            <person name="Wei W."/>
            <person name="Gao Y.C."/>
            <person name="Liu J.Z."/>
            <person name="Shao H.Z."/>
            <person name="Wang X."/>
            <person name="Wang C.C."/>
            <person name="Yang T.C."/>
            <person name="Huo Q.B."/>
            <person name="Li W."/>
            <person name="Chen H.Y."/>
            <person name="Chen S.E."/>
            <person name="Zhou L.G."/>
            <person name="Ni X.B."/>
            <person name="Tian J.H."/>
            <person name="Sheng Y."/>
            <person name="Liu T."/>
            <person name="Pan Y.S."/>
            <person name="Xia L.Y."/>
            <person name="Li J."/>
            <person name="Zhao F."/>
            <person name="Cao W.C."/>
        </authorList>
    </citation>
    <scope>NUCLEOTIDE SEQUENCE [LARGE SCALE GENOMIC DNA]</scope>
    <source>
        <strain evidence="1">HaeL-2018</strain>
    </source>
</reference>
<dbReference type="Proteomes" id="UP000821853">
    <property type="component" value="Unassembled WGS sequence"/>
</dbReference>
<dbReference type="PANTHER" id="PTHR19446">
    <property type="entry name" value="REVERSE TRANSCRIPTASES"/>
    <property type="match status" value="1"/>
</dbReference>
<protein>
    <recommendedName>
        <fullName evidence="3">Reverse transcriptase domain-containing protein</fullName>
    </recommendedName>
</protein>
<keyword evidence="2" id="KW-1185">Reference proteome</keyword>
<dbReference type="EMBL" id="JABSTR010001040">
    <property type="protein sequence ID" value="KAH9383312.1"/>
    <property type="molecule type" value="Genomic_DNA"/>
</dbReference>
<proteinExistence type="predicted"/>
<evidence type="ECO:0008006" key="3">
    <source>
        <dbReference type="Google" id="ProtNLM"/>
    </source>
</evidence>
<dbReference type="AlphaFoldDB" id="A0A9J6H8N9"/>
<evidence type="ECO:0000313" key="2">
    <source>
        <dbReference type="Proteomes" id="UP000821853"/>
    </source>
</evidence>
<accession>A0A9J6H8N9</accession>
<dbReference type="OrthoDB" id="6510848at2759"/>
<organism evidence="1 2">
    <name type="scientific">Haemaphysalis longicornis</name>
    <name type="common">Bush tick</name>
    <dbReference type="NCBI Taxonomy" id="44386"/>
    <lineage>
        <taxon>Eukaryota</taxon>
        <taxon>Metazoa</taxon>
        <taxon>Ecdysozoa</taxon>
        <taxon>Arthropoda</taxon>
        <taxon>Chelicerata</taxon>
        <taxon>Arachnida</taxon>
        <taxon>Acari</taxon>
        <taxon>Parasitiformes</taxon>
        <taxon>Ixodida</taxon>
        <taxon>Ixodoidea</taxon>
        <taxon>Ixodidae</taxon>
        <taxon>Haemaphysalinae</taxon>
        <taxon>Haemaphysalis</taxon>
    </lineage>
</organism>
<dbReference type="VEuPathDB" id="VectorBase:HLOH_060946"/>
<dbReference type="OMA" id="TANHERN"/>
<gene>
    <name evidence="1" type="ORF">HPB48_024432</name>
</gene>
<name>A0A9J6H8N9_HAELO</name>
<evidence type="ECO:0000313" key="1">
    <source>
        <dbReference type="EMBL" id="KAH9383312.1"/>
    </source>
</evidence>
<comment type="caution">
    <text evidence="1">The sequence shown here is derived from an EMBL/GenBank/DDBJ whole genome shotgun (WGS) entry which is preliminary data.</text>
</comment>
<sequence length="784" mass="85854">MLESAHSTPTGDDVPRRAKERVKAWWTAEVAVAIKRRREASLLHLRLSKHTDHEATAGAWAEFLARKREAAALVQSRIRDLNQRFLADLQRAERQAPQRFWRHIQSGSRTAPQSRLRASGDEQTLEGVACVPLLEEWLRAFQRCEDTAISPSEPGGQVAQRTGRTAAVHDDSILPADVRQAPTDREFKQATRRVDAETALGVDGIPMSLIKALGPKARMRVGDLLSRVLVEAEIPRDWKRSRVRPLYKGTGDRRDLNNCRPIALTPVLYRMTMQVVKSRLQRWAERKGVLGELKAGFRVGRRIEDNLFVLTQCIEISPADWEPALCGVPGYFHGIRSGKSGDAVGAAPGTSAPGTADIPTQVEWGGETTAPVDITRGLRTGMSSLPTSFHVLCGRGDAPVGVFGEWLPAGTLGRGAAGIPSNPSPGTQRTWALQGDTVHMTRAAKYLGVHLSTGPDYLATHERHIKTKAARNKGFLGRHALWAFNRYEVLCALWKMVAVPGLTYANATLCLSAGTREFLERIRQRDAGRMALGVHKNTPVEGIQRDLGWSSFTAREAVAKLSYEGRFLRSPDTNLAHQTLIHTIYSGISTRWTRRTGNLRRRYEVPPESIASAAAQPVSTTAARIWAQVTKVETREWLEGAKAKPSLDLYSATKTTMGREKFFDNSLGSGLLAEARLGVLRTRVWRAKFTAGLDTTCTTGGAAEEIPSHIVLECPAVTPAPESQTLSAALGFEEAGVRGGGGGGLRVRQCETTPSGLVATCGVATERRLEQGWQHGAVRSVLRH</sequence>